<evidence type="ECO:0000256" key="1">
    <source>
        <dbReference type="ARBA" id="ARBA00004496"/>
    </source>
</evidence>
<dbReference type="Gene3D" id="2.20.70.10">
    <property type="match status" value="1"/>
</dbReference>
<dbReference type="GO" id="GO:0016477">
    <property type="term" value="P:cell migration"/>
    <property type="evidence" value="ECO:0007669"/>
    <property type="project" value="TreeGrafter"/>
</dbReference>
<organism evidence="7 8">
    <name type="scientific">Camelus dromedarius</name>
    <name type="common">Dromedary</name>
    <name type="synonym">Arabian camel</name>
    <dbReference type="NCBI Taxonomy" id="9838"/>
    <lineage>
        <taxon>Eukaryota</taxon>
        <taxon>Metazoa</taxon>
        <taxon>Chordata</taxon>
        <taxon>Craniata</taxon>
        <taxon>Vertebrata</taxon>
        <taxon>Euteleostomi</taxon>
        <taxon>Mammalia</taxon>
        <taxon>Eutheria</taxon>
        <taxon>Laurasiatheria</taxon>
        <taxon>Artiodactyla</taxon>
        <taxon>Tylopoda</taxon>
        <taxon>Camelidae</taxon>
        <taxon>Camelus</taxon>
    </lineage>
</organism>
<dbReference type="GO" id="GO:0005737">
    <property type="term" value="C:cytoplasm"/>
    <property type="evidence" value="ECO:0007669"/>
    <property type="project" value="UniProtKB-SubCell"/>
</dbReference>
<gene>
    <name evidence="7" type="ORF">Cadr_000026622</name>
</gene>
<keyword evidence="2" id="KW-0963">Cytoplasm</keyword>
<evidence type="ECO:0000259" key="6">
    <source>
        <dbReference type="PROSITE" id="PS50020"/>
    </source>
</evidence>
<feature type="coiled-coil region" evidence="4">
    <location>
        <begin position="224"/>
        <end position="338"/>
    </location>
</feature>
<evidence type="ECO:0000256" key="5">
    <source>
        <dbReference type="SAM" id="MobiDB-lite"/>
    </source>
</evidence>
<feature type="region of interest" description="Disordered" evidence="5">
    <location>
        <begin position="358"/>
        <end position="382"/>
    </location>
</feature>
<dbReference type="InterPro" id="IPR036020">
    <property type="entry name" value="WW_dom_sf"/>
</dbReference>
<feature type="region of interest" description="Disordered" evidence="5">
    <location>
        <begin position="458"/>
        <end position="478"/>
    </location>
</feature>
<evidence type="ECO:0000256" key="4">
    <source>
        <dbReference type="SAM" id="Coils"/>
    </source>
</evidence>
<dbReference type="SUPFAM" id="SSF49562">
    <property type="entry name" value="C2 domain (Calcium/lipid-binding domain, CaLB)"/>
    <property type="match status" value="1"/>
</dbReference>
<keyword evidence="3" id="KW-0677">Repeat</keyword>
<dbReference type="InterPro" id="IPR057747">
    <property type="entry name" value="WWC1_hairpin"/>
</dbReference>
<dbReference type="GO" id="GO:0046621">
    <property type="term" value="P:negative regulation of organ growth"/>
    <property type="evidence" value="ECO:0007669"/>
    <property type="project" value="TreeGrafter"/>
</dbReference>
<keyword evidence="8" id="KW-1185">Reference proteome</keyword>
<feature type="compositionally biased region" description="Acidic residues" evidence="5">
    <location>
        <begin position="817"/>
        <end position="826"/>
    </location>
</feature>
<dbReference type="Pfam" id="PF00397">
    <property type="entry name" value="WW"/>
    <property type="match status" value="1"/>
</dbReference>
<dbReference type="Pfam" id="PF25802">
    <property type="entry name" value="WWC1"/>
    <property type="match status" value="1"/>
</dbReference>
<dbReference type="AlphaFoldDB" id="A0A5N4CFQ4"/>
<dbReference type="PANTHER" id="PTHR14791">
    <property type="entry name" value="BOMB/KIRA PROTEINS"/>
    <property type="match status" value="1"/>
</dbReference>
<evidence type="ECO:0000256" key="3">
    <source>
        <dbReference type="ARBA" id="ARBA00022737"/>
    </source>
</evidence>
<dbReference type="InterPro" id="IPR001202">
    <property type="entry name" value="WW_dom"/>
</dbReference>
<name>A0A5N4CFQ4_CAMDR</name>
<dbReference type="PROSITE" id="PS50020">
    <property type="entry name" value="WW_DOMAIN_2"/>
    <property type="match status" value="1"/>
</dbReference>
<keyword evidence="4" id="KW-0175">Coiled coil</keyword>
<comment type="subcellular location">
    <subcellularLocation>
        <location evidence="1">Cytoplasm</location>
    </subcellularLocation>
</comment>
<dbReference type="PANTHER" id="PTHR14791:SF26">
    <property type="entry name" value="PROTEIN WWC2"/>
    <property type="match status" value="1"/>
</dbReference>
<feature type="domain" description="WW" evidence="6">
    <location>
        <begin position="26"/>
        <end position="59"/>
    </location>
</feature>
<feature type="region of interest" description="Disordered" evidence="5">
    <location>
        <begin position="875"/>
        <end position="900"/>
    </location>
</feature>
<evidence type="ECO:0000313" key="8">
    <source>
        <dbReference type="Proteomes" id="UP000299084"/>
    </source>
</evidence>
<protein>
    <submittedName>
        <fullName evidence="7">Protein WWC2</fullName>
    </submittedName>
</protein>
<dbReference type="GO" id="GO:0019900">
    <property type="term" value="F:kinase binding"/>
    <property type="evidence" value="ECO:0007669"/>
    <property type="project" value="TreeGrafter"/>
</dbReference>
<dbReference type="Gene3D" id="2.60.40.150">
    <property type="entry name" value="C2 domain"/>
    <property type="match status" value="1"/>
</dbReference>
<dbReference type="STRING" id="9838.ENSCDRP00005023635"/>
<proteinExistence type="predicted"/>
<dbReference type="EMBL" id="JWIN03000026">
    <property type="protein sequence ID" value="KAB1257751.1"/>
    <property type="molecule type" value="Genomic_DNA"/>
</dbReference>
<dbReference type="GO" id="GO:0006355">
    <property type="term" value="P:regulation of DNA-templated transcription"/>
    <property type="evidence" value="ECO:0007669"/>
    <property type="project" value="TreeGrafter"/>
</dbReference>
<comment type="caution">
    <text evidence="7">The sequence shown here is derived from an EMBL/GenBank/DDBJ whole genome shotgun (WGS) entry which is preliminary data.</text>
</comment>
<dbReference type="GO" id="GO:0060090">
    <property type="term" value="F:molecular adaptor activity"/>
    <property type="evidence" value="ECO:0007669"/>
    <property type="project" value="TreeGrafter"/>
</dbReference>
<feature type="region of interest" description="Disordered" evidence="5">
    <location>
        <begin position="429"/>
        <end position="448"/>
    </location>
</feature>
<accession>A0A5N4CFQ4</accession>
<reference evidence="7 8" key="1">
    <citation type="journal article" date="2019" name="Mol. Ecol. Resour.">
        <title>Improving Illumina assemblies with Hi-C and long reads: an example with the North African dromedary.</title>
        <authorList>
            <person name="Elbers J.P."/>
            <person name="Rogers M.F."/>
            <person name="Perelman P.L."/>
            <person name="Proskuryakova A.A."/>
            <person name="Serdyukova N.A."/>
            <person name="Johnson W.E."/>
            <person name="Horin P."/>
            <person name="Corander J."/>
            <person name="Murphy D."/>
            <person name="Burger P.A."/>
        </authorList>
    </citation>
    <scope>NUCLEOTIDE SEQUENCE [LARGE SCALE GENOMIC DNA]</scope>
    <source>
        <strain evidence="7">Drom800</strain>
        <tissue evidence="7">Blood</tissue>
    </source>
</reference>
<dbReference type="Proteomes" id="UP000299084">
    <property type="component" value="Unassembled WGS sequence"/>
</dbReference>
<sequence>MHEVMVVMAYSEQLTKPLSFADCVGDELPWGWEAGFDPQIGVYYIDHINKTTQIEDPRKQWRGEQEKMLKDYLSVAQDALRTQKELYHVKEQRLALALDEYVRLNDAYKEKSSSRTSCDLGDEQVTLLLIIYKHIYIDFSQKVKKLKRELSQMKQELLYKEQGFATLKQIDKKMSGGQSGYELSEAKAILTELKSIRKAISSGEKEKQDLMQIGVRTRSNLAEKVRLSLQYEEAKRSMANLKIELSKLDSEAWPGALDVEREKLMLIREKEELVKELQFVTPQRRTREELESLEAERQRLEEELLSVRGAPSRALAERLKLEERRKELLQKLEETTKLTTYLHSQLKNLSASTLSMSSGSSLGSLASSRGSLNTSSRGSLSSLSSSELYYSSQGDQLDADYQCKLDFLLQEKGGYIPSGPITTIHEHEVAKSPSQPGQGGPCGAAAAATGHTAPLTEAPKSVTSLSSRSSLSSLSPPGSPLVLEGTFPMSPHDVPLHQFSADFEDCELSSHFADIGLGENQILLDSDSKGAARSLLGDKELADCAGELLYEGPADVEKSLPKRRGIHLLGEKSASVSAAVSDESVAGDSGVYEAFVKQPSEVEDVTYSEEDVAVVETAQVQIGLRSLGEEEVALRKSQVELPPEVAAEESWGCLRIDTHQSPGGGGFQEGMDSEDLLTSQVALLPSSTDVSCLFRTKVHPATESMLFNDMFRVAIAQTALQQKTLRVDLCSVSKHRGEECLAGTQISLADLPFSNEIFTLWYNLLPSKQMSCKKNEEETEDSIFQPSQPLVDAIDLDAVSALLARTSAELLAVEQELAQEEEPGQEEEQRGPEGDWLTMLREASDEIVAEEEAEVKLPEGSRCAEDLRSCPSVAEMSEDATRKENSCARDPGGQPPTVIPALVDKETNTDEAGSASVAVRPKDRSGLSARQRAFVRSSVIVRSQTFSPGERSQYVCRLNRSDSDSSTLAKKSLFVRNSTERRSLRVKRAVCQPVLRRTAPECPVRTSLDLELDLQASLTRQSRLNDELQALRGLRQKLEDLKAQGETDLPPGVLEDERFQRLLRQAEKQAEQSKEEQKQDLNAEKLMRQVSKDVCRLREQSRKVPRQVQSFREKIAYFTRAKISIPALPADDV</sequence>
<feature type="compositionally biased region" description="Low complexity" evidence="5">
    <location>
        <begin position="458"/>
        <end position="476"/>
    </location>
</feature>
<dbReference type="GO" id="GO:0035330">
    <property type="term" value="P:regulation of hippo signaling"/>
    <property type="evidence" value="ECO:0007669"/>
    <property type="project" value="TreeGrafter"/>
</dbReference>
<dbReference type="InterPro" id="IPR035892">
    <property type="entry name" value="C2_domain_sf"/>
</dbReference>
<dbReference type="SMART" id="SM00456">
    <property type="entry name" value="WW"/>
    <property type="match status" value="1"/>
</dbReference>
<dbReference type="CDD" id="cd00201">
    <property type="entry name" value="WW"/>
    <property type="match status" value="1"/>
</dbReference>
<dbReference type="InterPro" id="IPR051105">
    <property type="entry name" value="WWC/KIBRA_Hippo_Reg"/>
</dbReference>
<dbReference type="FunFam" id="2.20.70.10:FF:000001">
    <property type="entry name" value="Membrane-associated guanylate kinase, WW and PDZ domain-containing protein 1"/>
    <property type="match status" value="1"/>
</dbReference>
<evidence type="ECO:0000256" key="2">
    <source>
        <dbReference type="ARBA" id="ARBA00022490"/>
    </source>
</evidence>
<feature type="region of interest" description="Disordered" evidence="5">
    <location>
        <begin position="817"/>
        <end position="836"/>
    </location>
</feature>
<feature type="coiled-coil region" evidence="4">
    <location>
        <begin position="1021"/>
        <end position="1087"/>
    </location>
</feature>
<evidence type="ECO:0000313" key="7">
    <source>
        <dbReference type="EMBL" id="KAB1257751.1"/>
    </source>
</evidence>
<dbReference type="SUPFAM" id="SSF51045">
    <property type="entry name" value="WW domain"/>
    <property type="match status" value="1"/>
</dbReference>